<evidence type="ECO:0000259" key="6">
    <source>
        <dbReference type="Pfam" id="PF00107"/>
    </source>
</evidence>
<dbReference type="InterPro" id="IPR013149">
    <property type="entry name" value="ADH-like_C"/>
</dbReference>
<evidence type="ECO:0000256" key="1">
    <source>
        <dbReference type="ARBA" id="ARBA00001947"/>
    </source>
</evidence>
<dbReference type="InterPro" id="IPR036291">
    <property type="entry name" value="NAD(P)-bd_dom_sf"/>
</dbReference>
<dbReference type="KEGG" id="dti:Desti_0218"/>
<dbReference type="OrthoDB" id="9774952at2"/>
<evidence type="ECO:0000313" key="8">
    <source>
        <dbReference type="EMBL" id="AFM22964.1"/>
    </source>
</evidence>
<dbReference type="InterPro" id="IPR011032">
    <property type="entry name" value="GroES-like_sf"/>
</dbReference>
<dbReference type="GO" id="GO:0005737">
    <property type="term" value="C:cytoplasm"/>
    <property type="evidence" value="ECO:0007669"/>
    <property type="project" value="TreeGrafter"/>
</dbReference>
<dbReference type="GO" id="GO:0046872">
    <property type="term" value="F:metal ion binding"/>
    <property type="evidence" value="ECO:0007669"/>
    <property type="project" value="UniProtKB-KW"/>
</dbReference>
<dbReference type="EMBL" id="CP003360">
    <property type="protein sequence ID" value="AFM22964.1"/>
    <property type="molecule type" value="Genomic_DNA"/>
</dbReference>
<dbReference type="Proteomes" id="UP000006055">
    <property type="component" value="Chromosome"/>
</dbReference>
<dbReference type="GO" id="GO:0004022">
    <property type="term" value="F:alcohol dehydrogenase (NAD+) activity"/>
    <property type="evidence" value="ECO:0007669"/>
    <property type="project" value="TreeGrafter"/>
</dbReference>
<keyword evidence="5" id="KW-0560">Oxidoreductase</keyword>
<comment type="similarity">
    <text evidence="2">Belongs to the zinc-containing alcohol dehydrogenase family.</text>
</comment>
<dbReference type="Pfam" id="PF08240">
    <property type="entry name" value="ADH_N"/>
    <property type="match status" value="1"/>
</dbReference>
<dbReference type="Pfam" id="PF00107">
    <property type="entry name" value="ADH_zinc_N"/>
    <property type="match status" value="1"/>
</dbReference>
<comment type="cofactor">
    <cofactor evidence="1">
        <name>Zn(2+)</name>
        <dbReference type="ChEBI" id="CHEBI:29105"/>
    </cofactor>
</comment>
<keyword evidence="9" id="KW-1185">Reference proteome</keyword>
<dbReference type="eggNOG" id="COG1064">
    <property type="taxonomic scope" value="Bacteria"/>
</dbReference>
<keyword evidence="3" id="KW-0479">Metal-binding</keyword>
<protein>
    <submittedName>
        <fullName evidence="8">Zinc-binding alcohol dehydrogenase family protein</fullName>
    </submittedName>
</protein>
<keyword evidence="4" id="KW-0862">Zinc</keyword>
<dbReference type="NCBIfam" id="TIGR02822">
    <property type="entry name" value="adh_fam_2"/>
    <property type="match status" value="1"/>
</dbReference>
<dbReference type="SUPFAM" id="SSF51735">
    <property type="entry name" value="NAD(P)-binding Rossmann-fold domains"/>
    <property type="match status" value="1"/>
</dbReference>
<dbReference type="CDD" id="cd08298">
    <property type="entry name" value="CAD2"/>
    <property type="match status" value="1"/>
</dbReference>
<dbReference type="AlphaFoldDB" id="I4C073"/>
<dbReference type="InterPro" id="IPR014187">
    <property type="entry name" value="ADH_Zn_typ-2"/>
</dbReference>
<sequence length="332" mass="35595">MKAMILEKTGPIEASPLRLSEIPIPEPGQGEIRIKVSACGVCHTDLHTVEGDLEIRKLPVIPGHQIVGTVDKTGPESEIHQIGDRVGVTWFFSGCGACSFCLEGRENLCSSAQFTGYHANGGYAEYMTVPEGSAFPIPSVFSDADAAPLLCGGVIGYRALRLSEIQPGGNLGLYGFGNSAHVVIQVAVKLGCRVHVFTRGEKHRQLARELGAVWVGAPDELSPTLLQASIIFAPAGPLVPVALRTLEKGGTLVLAGITMTPIPEMDYSLIYWERTVKSVANTTRSDARELLRIAAEIPIRTVVQEFSLERANEVLLMMKNSELKAGAILTPA</sequence>
<evidence type="ECO:0000313" key="9">
    <source>
        <dbReference type="Proteomes" id="UP000006055"/>
    </source>
</evidence>
<dbReference type="Gene3D" id="3.40.50.720">
    <property type="entry name" value="NAD(P)-binding Rossmann-like Domain"/>
    <property type="match status" value="1"/>
</dbReference>
<gene>
    <name evidence="8" type="ordered locus">Desti_0218</name>
</gene>
<proteinExistence type="inferred from homology"/>
<dbReference type="RefSeq" id="WP_014808123.1">
    <property type="nucleotide sequence ID" value="NC_018025.1"/>
</dbReference>
<dbReference type="PANTHER" id="PTHR42940">
    <property type="entry name" value="ALCOHOL DEHYDROGENASE 1-RELATED"/>
    <property type="match status" value="1"/>
</dbReference>
<evidence type="ECO:0000256" key="2">
    <source>
        <dbReference type="ARBA" id="ARBA00008072"/>
    </source>
</evidence>
<dbReference type="PATRIC" id="fig|706587.4.peg.248"/>
<reference evidence="9" key="1">
    <citation type="submission" date="2012-06" db="EMBL/GenBank/DDBJ databases">
        <title>Complete sequence of chromosome of Desulfomonile tiedjei DSM 6799.</title>
        <authorList>
            <person name="Lucas S."/>
            <person name="Copeland A."/>
            <person name="Lapidus A."/>
            <person name="Glavina del Rio T."/>
            <person name="Dalin E."/>
            <person name="Tice H."/>
            <person name="Bruce D."/>
            <person name="Goodwin L."/>
            <person name="Pitluck S."/>
            <person name="Peters L."/>
            <person name="Ovchinnikova G."/>
            <person name="Zeytun A."/>
            <person name="Lu M."/>
            <person name="Kyrpides N."/>
            <person name="Mavromatis K."/>
            <person name="Ivanova N."/>
            <person name="Brettin T."/>
            <person name="Detter J.C."/>
            <person name="Han C."/>
            <person name="Larimer F."/>
            <person name="Land M."/>
            <person name="Hauser L."/>
            <person name="Markowitz V."/>
            <person name="Cheng J.-F."/>
            <person name="Hugenholtz P."/>
            <person name="Woyke T."/>
            <person name="Wu D."/>
            <person name="Spring S."/>
            <person name="Schroeder M."/>
            <person name="Brambilla E."/>
            <person name="Klenk H.-P."/>
            <person name="Eisen J.A."/>
        </authorList>
    </citation>
    <scope>NUCLEOTIDE SEQUENCE [LARGE SCALE GENOMIC DNA]</scope>
    <source>
        <strain evidence="9">ATCC 49306 / DSM 6799 / DCB-1</strain>
    </source>
</reference>
<evidence type="ECO:0000256" key="3">
    <source>
        <dbReference type="ARBA" id="ARBA00022723"/>
    </source>
</evidence>
<evidence type="ECO:0000259" key="7">
    <source>
        <dbReference type="Pfam" id="PF08240"/>
    </source>
</evidence>
<evidence type="ECO:0000256" key="4">
    <source>
        <dbReference type="ARBA" id="ARBA00022833"/>
    </source>
</evidence>
<dbReference type="SUPFAM" id="SSF50129">
    <property type="entry name" value="GroES-like"/>
    <property type="match status" value="1"/>
</dbReference>
<dbReference type="STRING" id="706587.Desti_0218"/>
<feature type="domain" description="Alcohol dehydrogenase-like N-terminal" evidence="7">
    <location>
        <begin position="28"/>
        <end position="138"/>
    </location>
</feature>
<dbReference type="InterPro" id="IPR013154">
    <property type="entry name" value="ADH-like_N"/>
</dbReference>
<dbReference type="HOGENOM" id="CLU_026673_20_7_7"/>
<dbReference type="Gene3D" id="3.90.180.10">
    <property type="entry name" value="Medium-chain alcohol dehydrogenases, catalytic domain"/>
    <property type="match status" value="1"/>
</dbReference>
<dbReference type="PANTHER" id="PTHR42940:SF8">
    <property type="entry name" value="VACUOLAR PROTEIN SORTING-ASSOCIATED PROTEIN 11"/>
    <property type="match status" value="1"/>
</dbReference>
<evidence type="ECO:0000256" key="5">
    <source>
        <dbReference type="ARBA" id="ARBA00023002"/>
    </source>
</evidence>
<accession>I4C073</accession>
<organism evidence="8 9">
    <name type="scientific">Desulfomonile tiedjei (strain ATCC 49306 / DSM 6799 / DCB-1)</name>
    <dbReference type="NCBI Taxonomy" id="706587"/>
    <lineage>
        <taxon>Bacteria</taxon>
        <taxon>Pseudomonadati</taxon>
        <taxon>Thermodesulfobacteriota</taxon>
        <taxon>Desulfomonilia</taxon>
        <taxon>Desulfomonilales</taxon>
        <taxon>Desulfomonilaceae</taxon>
        <taxon>Desulfomonile</taxon>
    </lineage>
</organism>
<name>I4C073_DESTA</name>
<feature type="domain" description="Alcohol dehydrogenase-like C-terminal" evidence="6">
    <location>
        <begin position="181"/>
        <end position="295"/>
    </location>
</feature>